<dbReference type="GO" id="GO:0098552">
    <property type="term" value="C:side of membrane"/>
    <property type="evidence" value="ECO:0007669"/>
    <property type="project" value="UniProtKB-KW"/>
</dbReference>
<evidence type="ECO:0000256" key="7">
    <source>
        <dbReference type="SAM" id="MobiDB-lite"/>
    </source>
</evidence>
<dbReference type="GO" id="GO:0005886">
    <property type="term" value="C:plasma membrane"/>
    <property type="evidence" value="ECO:0007669"/>
    <property type="project" value="UniProtKB-SubCell"/>
</dbReference>
<proteinExistence type="predicted"/>
<keyword evidence="8" id="KW-0732">Signal</keyword>
<protein>
    <recommendedName>
        <fullName evidence="9">Trypanosome variant surface glycoprotein A-type N-terminal domain-containing protein</fullName>
    </recommendedName>
</protein>
<dbReference type="EMBL" id="CZPT02000473">
    <property type="protein sequence ID" value="SCU65988.1"/>
    <property type="molecule type" value="Genomic_DNA"/>
</dbReference>
<keyword evidence="5" id="KW-0325">Glycoprotein</keyword>
<keyword evidence="4" id="KW-0472">Membrane</keyword>
<dbReference type="RefSeq" id="XP_067077493.1">
    <property type="nucleotide sequence ID" value="XM_067221392.1"/>
</dbReference>
<feature type="compositionally biased region" description="Basic and acidic residues" evidence="7">
    <location>
        <begin position="409"/>
        <end position="427"/>
    </location>
</feature>
<accession>A0A1G4I2J4</accession>
<feature type="region of interest" description="Disordered" evidence="7">
    <location>
        <begin position="409"/>
        <end position="429"/>
    </location>
</feature>
<keyword evidence="3" id="KW-0336">GPI-anchor</keyword>
<comment type="subcellular location">
    <subcellularLocation>
        <location evidence="1">Cell membrane</location>
        <topology evidence="1">Lipid-anchor</topology>
        <topology evidence="1">GPI-anchor</topology>
    </subcellularLocation>
</comment>
<feature type="domain" description="Trypanosome variant surface glycoprotein A-type N-terminal" evidence="9">
    <location>
        <begin position="240"/>
        <end position="387"/>
    </location>
</feature>
<dbReference type="VEuPathDB" id="TriTrypDB:TEOVI_000764200"/>
<reference evidence="10" key="1">
    <citation type="submission" date="2016-09" db="EMBL/GenBank/DDBJ databases">
        <authorList>
            <person name="Hebert L."/>
            <person name="Moumen B."/>
        </authorList>
    </citation>
    <scope>NUCLEOTIDE SEQUENCE [LARGE SCALE GENOMIC DNA]</scope>
    <source>
        <strain evidence="10">OVI</strain>
    </source>
</reference>
<evidence type="ECO:0000256" key="4">
    <source>
        <dbReference type="ARBA" id="ARBA00023136"/>
    </source>
</evidence>
<organism evidence="10 11">
    <name type="scientific">Trypanosoma equiperdum</name>
    <dbReference type="NCBI Taxonomy" id="5694"/>
    <lineage>
        <taxon>Eukaryota</taxon>
        <taxon>Discoba</taxon>
        <taxon>Euglenozoa</taxon>
        <taxon>Kinetoplastea</taxon>
        <taxon>Metakinetoplastina</taxon>
        <taxon>Trypanosomatida</taxon>
        <taxon>Trypanosomatidae</taxon>
        <taxon>Trypanosoma</taxon>
    </lineage>
</organism>
<keyword evidence="11" id="KW-1185">Reference proteome</keyword>
<feature type="chain" id="PRO_5009235137" description="Trypanosome variant surface glycoprotein A-type N-terminal domain-containing protein" evidence="8">
    <location>
        <begin position="18"/>
        <end position="453"/>
    </location>
</feature>
<feature type="signal peptide" evidence="8">
    <location>
        <begin position="1"/>
        <end position="17"/>
    </location>
</feature>
<sequence length="453" mass="47869">MLPTITLTLIAVTLADADPKALHSPTIAITEPCGTADYLNNIKSVLKSKLSAGQLALKAMRKAAAQLRMAAAASTGSAARKYAILCAALDVYAEQKQITYDSALSAAGEGMAAASALSFSQDIIQDLKETKTTEIPPTATTATWLTSGYKAILPKLEVTAGGGCFAGATRKANAAGESRSIGDELQIKLFHLEAEAPAAANTGSNVFCETASTGTALQTCTAYSNAGNLQYRGGKVLKPKGVTYKRTISTNADYAPVQNTPSNMSPPTKRVKELLAQIKKAESEVENLDISFSTENTHFLTKTATLTEIATAIFVPDSKPVEESKHTQTLQPIITANYGSSEKELKNKIWDQVELISVKGAALGATESEPVKNVGELAKLEQAVGFYIAEAAATATPKKLNGTSCKTAEQYKADASDKTEDKKDGDNKTTAAECATTEAEKCDKEKCTWDNCN</sequence>
<keyword evidence="6" id="KW-0449">Lipoprotein</keyword>
<name>A0A1G4I2J4_TRYEQ</name>
<dbReference type="SUPFAM" id="SSF58087">
    <property type="entry name" value="Variant surface glycoprotein (N-terminal domain)"/>
    <property type="match status" value="1"/>
</dbReference>
<evidence type="ECO:0000313" key="11">
    <source>
        <dbReference type="Proteomes" id="UP000195570"/>
    </source>
</evidence>
<evidence type="ECO:0000256" key="8">
    <source>
        <dbReference type="SAM" id="SignalP"/>
    </source>
</evidence>
<evidence type="ECO:0000313" key="10">
    <source>
        <dbReference type="EMBL" id="SCU65988.1"/>
    </source>
</evidence>
<comment type="caution">
    <text evidence="10">The sequence shown here is derived from an EMBL/GenBank/DDBJ whole genome shotgun (WGS) entry which is preliminary data.</text>
</comment>
<dbReference type="GeneID" id="92381576"/>
<gene>
    <name evidence="10" type="ORF">TEOVI_000764200</name>
</gene>
<keyword evidence="2" id="KW-1003">Cell membrane</keyword>
<evidence type="ECO:0000256" key="3">
    <source>
        <dbReference type="ARBA" id="ARBA00022622"/>
    </source>
</evidence>
<evidence type="ECO:0000256" key="5">
    <source>
        <dbReference type="ARBA" id="ARBA00023180"/>
    </source>
</evidence>
<dbReference type="GO" id="GO:0042783">
    <property type="term" value="P:symbiont-mediated evasion of host immune response"/>
    <property type="evidence" value="ECO:0007669"/>
    <property type="project" value="InterPro"/>
</dbReference>
<evidence type="ECO:0000256" key="6">
    <source>
        <dbReference type="ARBA" id="ARBA00023288"/>
    </source>
</evidence>
<evidence type="ECO:0000256" key="1">
    <source>
        <dbReference type="ARBA" id="ARBA00004609"/>
    </source>
</evidence>
<evidence type="ECO:0000259" key="9">
    <source>
        <dbReference type="Pfam" id="PF00913"/>
    </source>
</evidence>
<dbReference type="InterPro" id="IPR001812">
    <property type="entry name" value="Trypano_VSG_A_N_dom"/>
</dbReference>
<dbReference type="Pfam" id="PF00913">
    <property type="entry name" value="Trypan_glycop"/>
    <property type="match status" value="1"/>
</dbReference>
<dbReference type="AlphaFoldDB" id="A0A1G4I2J4"/>
<dbReference type="Proteomes" id="UP000195570">
    <property type="component" value="Unassembled WGS sequence"/>
</dbReference>
<evidence type="ECO:0000256" key="2">
    <source>
        <dbReference type="ARBA" id="ARBA00022475"/>
    </source>
</evidence>